<accession>A0A1H6I9I4</accession>
<protein>
    <submittedName>
        <fullName evidence="1">Uncharacterized protein</fullName>
    </submittedName>
</protein>
<sequence>MLVENKEQLDEWAASSFEPDRVSLLQERVTIAREELAAAEENTEQSTTLSIRIDQARLVADFQELSLAYYESVNVFFQVISEAQSFGDNELHQRAADSFVEAQAVLEDARTVIEDMGILLSEIDTGALDEPELEYTGDPLDHLDLEDRRALDGAESYALGYENIHLAFVHLEAGQGHYENEEFIEARKEWETGQERATEAKSEFEAAVDNDHLPQNLNEESIRLIGTAETVIEAFDNFVQGAREAEAGNLEEANTLVTEGFSLLEEL</sequence>
<dbReference type="AlphaFoldDB" id="A0A1H6I9I4"/>
<keyword evidence="2" id="KW-1185">Reference proteome</keyword>
<proteinExistence type="predicted"/>
<name>A0A1H6I9I4_9EURY</name>
<gene>
    <name evidence="1" type="ORF">SAMN05192561_10219</name>
</gene>
<evidence type="ECO:0000313" key="2">
    <source>
        <dbReference type="Proteomes" id="UP000199215"/>
    </source>
</evidence>
<reference evidence="1 2" key="1">
    <citation type="submission" date="2016-10" db="EMBL/GenBank/DDBJ databases">
        <authorList>
            <person name="de Groot N.N."/>
        </authorList>
    </citation>
    <scope>NUCLEOTIDE SEQUENCE [LARGE SCALE GENOMIC DNA]</scope>
    <source>
        <strain evidence="1 2">IBRC-M10418</strain>
    </source>
</reference>
<organism evidence="1 2">
    <name type="scientific">Halopenitus malekzadehii</name>
    <dbReference type="NCBI Taxonomy" id="1267564"/>
    <lineage>
        <taxon>Archaea</taxon>
        <taxon>Methanobacteriati</taxon>
        <taxon>Methanobacteriota</taxon>
        <taxon>Stenosarchaea group</taxon>
        <taxon>Halobacteria</taxon>
        <taxon>Halobacteriales</taxon>
        <taxon>Haloferacaceae</taxon>
        <taxon>Halopenitus</taxon>
    </lineage>
</organism>
<evidence type="ECO:0000313" key="1">
    <source>
        <dbReference type="EMBL" id="SEH45388.1"/>
    </source>
</evidence>
<dbReference type="EMBL" id="FNWU01000002">
    <property type="protein sequence ID" value="SEH45388.1"/>
    <property type="molecule type" value="Genomic_DNA"/>
</dbReference>
<dbReference type="Proteomes" id="UP000199215">
    <property type="component" value="Unassembled WGS sequence"/>
</dbReference>